<feature type="region of interest" description="Disordered" evidence="1">
    <location>
        <begin position="290"/>
        <end position="318"/>
    </location>
</feature>
<feature type="compositionally biased region" description="Polar residues" evidence="1">
    <location>
        <begin position="148"/>
        <end position="161"/>
    </location>
</feature>
<keyword evidence="3" id="KW-1185">Reference proteome</keyword>
<feature type="region of interest" description="Disordered" evidence="1">
    <location>
        <begin position="1"/>
        <end position="79"/>
    </location>
</feature>
<proteinExistence type="predicted"/>
<feature type="region of interest" description="Disordered" evidence="1">
    <location>
        <begin position="220"/>
        <end position="269"/>
    </location>
</feature>
<sequence length="885" mass="97760">MSSAQPWSSLRGVKKLENSPVNDVFPNVPTFPVPAPREIPLPEFYPRERTSTASFKAPITSASKKKTEVPPPPPPGTLTTAMGYITTPVKYISTMFYASPAPAKEPPKTKEKLFKIDLEREREKVMSPKLPAPTRKIQNVIVEEVIPQTKTSQPPEKSQGSVWRRKNMMDYGTDSPLSPKPASKVRGQSIKRATPSSSPALETTSPLSFNQVKISSSLNQNSFKVVSKFPQEDPQKLKKKETRKGTNQRPQKEVQAVNNSNKVNSRYQLNSPTKLIAPLPKDEYPIFPHPTILPPRVPPPSYTIRSSQSSKSKGQGEEIYKEKEADMIIENKSEDNLSTAIATTTDRPELVSFPSPTILRPFTAAGENESASADGEEEFQLHETLGKADMGEVARLSRLDQLPSGRLTDASSLKNLFHDAKLVNNSLNNASISDVFPNGRVGAMRVQLCSTTTHNISPTGVGLNKQYLSPSRSLGRKTSPLIREAEISPVKKPAAVPITISSRTREPQPVTVSSTNAKEEVFKRYPVQSSLPGKPSQLSERTSSKEIVLNSLRSKSPSPGANEYQGKNSPLRVEDKYITAVAEKLGKQQDERRSRYSSWVKSHGKGEKEQSSLGKTKPHVIIKNGKYRSPEKPKTSSPLNSAIIGATVTAAATAVSAALQSVQDNDRGSVLSQSDHTTKDDNKERKRSPSSWKMENNKLVEVVPLAPRSTSKTKEEQIIPRSTSKTKEEQIIPRSNSKTKEEQIIPRSNSKTKEEQIIPRSNSKTKEEQIIPRSNSKTKQEQMIPRSTSKSKVEQIIPPAKENPFMSEPKPKRSLSSGAKDFIKNTILNMVKEDNLKVSTKETSNPKPGPQKTITDGNDEFSCLENYCGDPSKFFKAATMMGEIP</sequence>
<feature type="compositionally biased region" description="Polar residues" evidence="1">
    <location>
        <begin position="194"/>
        <end position="206"/>
    </location>
</feature>
<dbReference type="EMBL" id="JAWDGP010003252">
    <property type="protein sequence ID" value="KAK3776008.1"/>
    <property type="molecule type" value="Genomic_DNA"/>
</dbReference>
<feature type="region of interest" description="Disordered" evidence="1">
    <location>
        <begin position="523"/>
        <end position="545"/>
    </location>
</feature>
<name>A0AAE1DNK6_9GAST</name>
<feature type="compositionally biased region" description="Basic and acidic residues" evidence="1">
    <location>
        <begin position="584"/>
        <end position="594"/>
    </location>
</feature>
<comment type="caution">
    <text evidence="2">The sequence shown here is derived from an EMBL/GenBank/DDBJ whole genome shotgun (WGS) entry which is preliminary data.</text>
</comment>
<evidence type="ECO:0000313" key="2">
    <source>
        <dbReference type="EMBL" id="KAK3776008.1"/>
    </source>
</evidence>
<gene>
    <name evidence="2" type="ORF">RRG08_044392</name>
</gene>
<protein>
    <submittedName>
        <fullName evidence="2">Uncharacterized protein</fullName>
    </submittedName>
</protein>
<dbReference type="AlphaFoldDB" id="A0AAE1DNK6"/>
<feature type="compositionally biased region" description="Polar residues" evidence="1">
    <location>
        <begin position="527"/>
        <end position="541"/>
    </location>
</feature>
<feature type="region of interest" description="Disordered" evidence="1">
    <location>
        <begin position="584"/>
        <end position="638"/>
    </location>
</feature>
<accession>A0AAE1DNK6</accession>
<feature type="compositionally biased region" description="Pro residues" evidence="1">
    <location>
        <begin position="290"/>
        <end position="301"/>
    </location>
</feature>
<feature type="region of interest" description="Disordered" evidence="1">
    <location>
        <begin position="145"/>
        <end position="206"/>
    </location>
</feature>
<feature type="region of interest" description="Disordered" evidence="1">
    <location>
        <begin position="837"/>
        <end position="857"/>
    </location>
</feature>
<reference evidence="2" key="1">
    <citation type="journal article" date="2023" name="G3 (Bethesda)">
        <title>A reference genome for the long-term kleptoplast-retaining sea slug Elysia crispata morphotype clarki.</title>
        <authorList>
            <person name="Eastman K.E."/>
            <person name="Pendleton A.L."/>
            <person name="Shaikh M.A."/>
            <person name="Suttiyut T."/>
            <person name="Ogas R."/>
            <person name="Tomko P."/>
            <person name="Gavelis G."/>
            <person name="Widhalm J.R."/>
            <person name="Wisecaver J.H."/>
        </authorList>
    </citation>
    <scope>NUCLEOTIDE SEQUENCE</scope>
    <source>
        <strain evidence="2">ECLA1</strain>
    </source>
</reference>
<feature type="compositionally biased region" description="Pro residues" evidence="1">
    <location>
        <begin position="29"/>
        <end position="39"/>
    </location>
</feature>
<evidence type="ECO:0000313" key="3">
    <source>
        <dbReference type="Proteomes" id="UP001283361"/>
    </source>
</evidence>
<feature type="compositionally biased region" description="Polar residues" evidence="1">
    <location>
        <begin position="256"/>
        <end position="269"/>
    </location>
</feature>
<organism evidence="2 3">
    <name type="scientific">Elysia crispata</name>
    <name type="common">lettuce slug</name>
    <dbReference type="NCBI Taxonomy" id="231223"/>
    <lineage>
        <taxon>Eukaryota</taxon>
        <taxon>Metazoa</taxon>
        <taxon>Spiralia</taxon>
        <taxon>Lophotrochozoa</taxon>
        <taxon>Mollusca</taxon>
        <taxon>Gastropoda</taxon>
        <taxon>Heterobranchia</taxon>
        <taxon>Euthyneura</taxon>
        <taxon>Panpulmonata</taxon>
        <taxon>Sacoglossa</taxon>
        <taxon>Placobranchoidea</taxon>
        <taxon>Plakobranchidae</taxon>
        <taxon>Elysia</taxon>
    </lineage>
</organism>
<dbReference type="Proteomes" id="UP001283361">
    <property type="component" value="Unassembled WGS sequence"/>
</dbReference>
<feature type="compositionally biased region" description="Polar residues" evidence="1">
    <location>
        <begin position="841"/>
        <end position="856"/>
    </location>
</feature>
<feature type="region of interest" description="Disordered" evidence="1">
    <location>
        <begin position="662"/>
        <end position="819"/>
    </location>
</feature>
<evidence type="ECO:0000256" key="1">
    <source>
        <dbReference type="SAM" id="MobiDB-lite"/>
    </source>
</evidence>